<protein>
    <submittedName>
        <fullName evidence="6">DNA-binding transcriptional LysR family regulator</fullName>
    </submittedName>
</protein>
<feature type="domain" description="HTH lysR-type" evidence="5">
    <location>
        <begin position="1"/>
        <end position="58"/>
    </location>
</feature>
<evidence type="ECO:0000313" key="7">
    <source>
        <dbReference type="Proteomes" id="UP000551501"/>
    </source>
</evidence>
<dbReference type="InterPro" id="IPR000847">
    <property type="entry name" value="LysR_HTH_N"/>
</dbReference>
<dbReference type="Pfam" id="PF00126">
    <property type="entry name" value="HTH_1"/>
    <property type="match status" value="1"/>
</dbReference>
<accession>A0A840F112</accession>
<dbReference type="PROSITE" id="PS50931">
    <property type="entry name" value="HTH_LYSR"/>
    <property type="match status" value="1"/>
</dbReference>
<dbReference type="GO" id="GO:0003677">
    <property type="term" value="F:DNA binding"/>
    <property type="evidence" value="ECO:0007669"/>
    <property type="project" value="UniProtKB-KW"/>
</dbReference>
<proteinExistence type="inferred from homology"/>
<evidence type="ECO:0000313" key="6">
    <source>
        <dbReference type="EMBL" id="MBB4135656.1"/>
    </source>
</evidence>
<dbReference type="GO" id="GO:0005829">
    <property type="term" value="C:cytosol"/>
    <property type="evidence" value="ECO:0007669"/>
    <property type="project" value="TreeGrafter"/>
</dbReference>
<sequence length="298" mass="32084">MDVRHLELLRELADRGSITAVARASHRTVSAVSQQLRTAQREFGMALTEPDGRGLRLTEAGRLLADGGRRVQTTVAQVQAEWDAYRNDAGGSVSILAFPSSAAVFYPAVVAAADLAGIDLRLDDADLAEVEFAERTADYDIVVAHSLDRRRPAGTDGLVVRQVAVEPLDIAMAPGHPLAALPTLRAADLAGQRWIGVPEGYPFDSVLRGIAATLDETLDVRQRLRDNRVAESLVRTGDVLAVLPRFTTVPDDGLVLREIVDVPAERTLSAIMRPDRARRRAVTTVLDAIVEAMTSAAG</sequence>
<evidence type="ECO:0000256" key="4">
    <source>
        <dbReference type="ARBA" id="ARBA00023163"/>
    </source>
</evidence>
<dbReference type="Gene3D" id="1.10.10.10">
    <property type="entry name" value="Winged helix-like DNA-binding domain superfamily/Winged helix DNA-binding domain"/>
    <property type="match status" value="1"/>
</dbReference>
<evidence type="ECO:0000256" key="2">
    <source>
        <dbReference type="ARBA" id="ARBA00023015"/>
    </source>
</evidence>
<dbReference type="CDD" id="cd05466">
    <property type="entry name" value="PBP2_LTTR_substrate"/>
    <property type="match status" value="1"/>
</dbReference>
<keyword evidence="7" id="KW-1185">Reference proteome</keyword>
<dbReference type="GO" id="GO:0003700">
    <property type="term" value="F:DNA-binding transcription factor activity"/>
    <property type="evidence" value="ECO:0007669"/>
    <property type="project" value="InterPro"/>
</dbReference>
<dbReference type="SUPFAM" id="SSF46785">
    <property type="entry name" value="Winged helix' DNA-binding domain"/>
    <property type="match status" value="1"/>
</dbReference>
<comment type="similarity">
    <text evidence="1">Belongs to the LysR transcriptional regulatory family.</text>
</comment>
<keyword evidence="3 6" id="KW-0238">DNA-binding</keyword>
<organism evidence="6 7">
    <name type="scientific">Gordonia humi</name>
    <dbReference type="NCBI Taxonomy" id="686429"/>
    <lineage>
        <taxon>Bacteria</taxon>
        <taxon>Bacillati</taxon>
        <taxon>Actinomycetota</taxon>
        <taxon>Actinomycetes</taxon>
        <taxon>Mycobacteriales</taxon>
        <taxon>Gordoniaceae</taxon>
        <taxon>Gordonia</taxon>
    </lineage>
</organism>
<dbReference type="Gene3D" id="3.40.190.10">
    <property type="entry name" value="Periplasmic binding protein-like II"/>
    <property type="match status" value="2"/>
</dbReference>
<dbReference type="InterPro" id="IPR005119">
    <property type="entry name" value="LysR_subst-bd"/>
</dbReference>
<dbReference type="Pfam" id="PF03466">
    <property type="entry name" value="LysR_substrate"/>
    <property type="match status" value="1"/>
</dbReference>
<evidence type="ECO:0000256" key="3">
    <source>
        <dbReference type="ARBA" id="ARBA00023125"/>
    </source>
</evidence>
<keyword evidence="4" id="KW-0804">Transcription</keyword>
<evidence type="ECO:0000256" key="1">
    <source>
        <dbReference type="ARBA" id="ARBA00009437"/>
    </source>
</evidence>
<reference evidence="6 7" key="1">
    <citation type="submission" date="2020-08" db="EMBL/GenBank/DDBJ databases">
        <title>Sequencing the genomes of 1000 actinobacteria strains.</title>
        <authorList>
            <person name="Klenk H.-P."/>
        </authorList>
    </citation>
    <scope>NUCLEOTIDE SEQUENCE [LARGE SCALE GENOMIC DNA]</scope>
    <source>
        <strain evidence="6 7">DSM 45298</strain>
    </source>
</reference>
<keyword evidence="2" id="KW-0805">Transcription regulation</keyword>
<gene>
    <name evidence="6" type="ORF">BKA16_002208</name>
</gene>
<dbReference type="InterPro" id="IPR036390">
    <property type="entry name" value="WH_DNA-bd_sf"/>
</dbReference>
<evidence type="ECO:0000259" key="5">
    <source>
        <dbReference type="PROSITE" id="PS50931"/>
    </source>
</evidence>
<dbReference type="PANTHER" id="PTHR30419">
    <property type="entry name" value="HTH-TYPE TRANSCRIPTIONAL REGULATOR YBHD"/>
    <property type="match status" value="1"/>
</dbReference>
<dbReference type="Proteomes" id="UP000551501">
    <property type="component" value="Unassembled WGS sequence"/>
</dbReference>
<dbReference type="RefSeq" id="WP_183370676.1">
    <property type="nucleotide sequence ID" value="NZ_BAABHL010000122.1"/>
</dbReference>
<dbReference type="SUPFAM" id="SSF53850">
    <property type="entry name" value="Periplasmic binding protein-like II"/>
    <property type="match status" value="1"/>
</dbReference>
<name>A0A840F112_9ACTN</name>
<dbReference type="InterPro" id="IPR036388">
    <property type="entry name" value="WH-like_DNA-bd_sf"/>
</dbReference>
<dbReference type="InterPro" id="IPR050950">
    <property type="entry name" value="HTH-type_LysR_regulators"/>
</dbReference>
<dbReference type="AlphaFoldDB" id="A0A840F112"/>
<dbReference type="EMBL" id="JACIFP010000001">
    <property type="protein sequence ID" value="MBB4135656.1"/>
    <property type="molecule type" value="Genomic_DNA"/>
</dbReference>
<comment type="caution">
    <text evidence="6">The sequence shown here is derived from an EMBL/GenBank/DDBJ whole genome shotgun (WGS) entry which is preliminary data.</text>
</comment>